<dbReference type="InterPro" id="IPR036465">
    <property type="entry name" value="vWFA_dom_sf"/>
</dbReference>
<dbReference type="InterPro" id="IPR040322">
    <property type="entry name" value="TROVE2"/>
</dbReference>
<comment type="similarity">
    <text evidence="2">Belongs to the Ro 60 kDa family.</text>
</comment>
<dbReference type="InterPro" id="IPR037214">
    <property type="entry name" value="TROVE_dom_sf"/>
</dbReference>
<dbReference type="InterPro" id="IPR008858">
    <property type="entry name" value="TROVE_dom"/>
</dbReference>
<gene>
    <name evidence="8" type="ORF">ONE63_003863</name>
</gene>
<accession>A0AAV7X4D3</accession>
<keyword evidence="9" id="KW-1185">Reference proteome</keyword>
<dbReference type="Pfam" id="PF25045">
    <property type="entry name" value="vWA_Ro60"/>
    <property type="match status" value="1"/>
</dbReference>
<dbReference type="GO" id="GO:0005737">
    <property type="term" value="C:cytoplasm"/>
    <property type="evidence" value="ECO:0007669"/>
    <property type="project" value="UniProtKB-SubCell"/>
</dbReference>
<comment type="caution">
    <text evidence="8">The sequence shown here is derived from an EMBL/GenBank/DDBJ whole genome shotgun (WGS) entry which is preliminary data.</text>
</comment>
<evidence type="ECO:0000256" key="5">
    <source>
        <dbReference type="ARBA" id="ARBA00022884"/>
    </source>
</evidence>
<dbReference type="PROSITE" id="PS50988">
    <property type="entry name" value="TROVE"/>
    <property type="match status" value="1"/>
</dbReference>
<organism evidence="8 9">
    <name type="scientific">Megalurothrips usitatus</name>
    <name type="common">bean blossom thrips</name>
    <dbReference type="NCBI Taxonomy" id="439358"/>
    <lineage>
        <taxon>Eukaryota</taxon>
        <taxon>Metazoa</taxon>
        <taxon>Ecdysozoa</taxon>
        <taxon>Arthropoda</taxon>
        <taxon>Hexapoda</taxon>
        <taxon>Insecta</taxon>
        <taxon>Pterygota</taxon>
        <taxon>Neoptera</taxon>
        <taxon>Paraneoptera</taxon>
        <taxon>Thysanoptera</taxon>
        <taxon>Terebrantia</taxon>
        <taxon>Thripoidea</taxon>
        <taxon>Thripidae</taxon>
        <taxon>Megalurothrips</taxon>
    </lineage>
</organism>
<evidence type="ECO:0000256" key="3">
    <source>
        <dbReference type="ARBA" id="ARBA00022490"/>
    </source>
</evidence>
<dbReference type="GO" id="GO:1990904">
    <property type="term" value="C:ribonucleoprotein complex"/>
    <property type="evidence" value="ECO:0007669"/>
    <property type="project" value="UniProtKB-KW"/>
</dbReference>
<keyword evidence="6" id="KW-0687">Ribonucleoprotein</keyword>
<dbReference type="GO" id="GO:0046872">
    <property type="term" value="F:metal ion binding"/>
    <property type="evidence" value="ECO:0007669"/>
    <property type="project" value="UniProtKB-KW"/>
</dbReference>
<dbReference type="AlphaFoldDB" id="A0AAV7X4D3"/>
<evidence type="ECO:0000256" key="1">
    <source>
        <dbReference type="ARBA" id="ARBA00004496"/>
    </source>
</evidence>
<dbReference type="SUPFAM" id="SSF140864">
    <property type="entry name" value="TROVE domain-like"/>
    <property type="match status" value="1"/>
</dbReference>
<comment type="subcellular location">
    <subcellularLocation>
        <location evidence="1">Cytoplasm</location>
    </subcellularLocation>
</comment>
<dbReference type="PANTHER" id="PTHR14202:SF0">
    <property type="entry name" value="RNA-BINDING PROTEIN RO60"/>
    <property type="match status" value="1"/>
</dbReference>
<dbReference type="EMBL" id="JAPTSV010000014">
    <property type="protein sequence ID" value="KAJ1520768.1"/>
    <property type="molecule type" value="Genomic_DNA"/>
</dbReference>
<evidence type="ECO:0000259" key="7">
    <source>
        <dbReference type="PROSITE" id="PS50988"/>
    </source>
</evidence>
<keyword evidence="5" id="KW-0694">RNA-binding</keyword>
<dbReference type="GO" id="GO:0003723">
    <property type="term" value="F:RNA binding"/>
    <property type="evidence" value="ECO:0007669"/>
    <property type="project" value="UniProtKB-KW"/>
</dbReference>
<evidence type="ECO:0000313" key="9">
    <source>
        <dbReference type="Proteomes" id="UP001075354"/>
    </source>
</evidence>
<dbReference type="SUPFAM" id="SSF53300">
    <property type="entry name" value="vWA-like"/>
    <property type="match status" value="1"/>
</dbReference>
<dbReference type="Proteomes" id="UP001075354">
    <property type="component" value="Chromosome 14"/>
</dbReference>
<evidence type="ECO:0000313" key="8">
    <source>
        <dbReference type="EMBL" id="KAJ1520768.1"/>
    </source>
</evidence>
<dbReference type="InterPro" id="IPR056800">
    <property type="entry name" value="vWA_Ro60"/>
</dbReference>
<evidence type="ECO:0000256" key="2">
    <source>
        <dbReference type="ARBA" id="ARBA00007814"/>
    </source>
</evidence>
<name>A0AAV7X4D3_9NEOP</name>
<feature type="domain" description="TROVE" evidence="7">
    <location>
        <begin position="1"/>
        <end position="369"/>
    </location>
</feature>
<proteinExistence type="inferred from homology"/>
<protein>
    <recommendedName>
        <fullName evidence="7">TROVE domain-containing protein</fullName>
    </recommendedName>
</protein>
<sequence length="585" mass="65138">MASSDQPPAEVRLKRFLHYGSEAPLCMPGDRFFLKCFLLENLTAIEEMLANSTPDKEGDAVNHIMKAYMDGYSGYPECLIFALAACACQKTSQTLRTHAYNAVKTVCKTPKDIFLFATFTKKLSAPTSGCGSGWRKALCEWYLSKDPLELAACVTQIRGAYGFTHRDLFKLIHLKTEDKAKVAVICYVMKGLEASKMLPDNENPSVQKVLSYLQVVEDIKHNEDKQTCARLLESHKLTKDIAQVEHLKSAEIWMAVVPRMHLADLLDSLIRLSCYGLLKTGQPLEAVIIDRVLDQTAAVESHLHPTEVYCAIKRYEYHAKNTHEMMEKLIKQGKTDRELKPPPKPNAKILAALNKLLLSTLRLLVPTGMRYLVAIDLSNNMKQWICNGSRDVKPANAATLLALCLLHAERDVTVVAFPSLPGLPPEEDLVDAPNRVVQPVTRKGKRKSGEGIIYPRKTEVGDMLPVALDKDASVDDNFEKMSVASSGPVEVCQPIVWAQKTKKPVDVFIVLTDYVTNRKREFKEPAVALQEYRQEMNLPNTKLITCALVSNTLNVAASSDVGMLDIVGFNGKMARIIEAFSRGAF</sequence>
<dbReference type="Pfam" id="PF05731">
    <property type="entry name" value="TROVE"/>
    <property type="match status" value="1"/>
</dbReference>
<evidence type="ECO:0000256" key="4">
    <source>
        <dbReference type="ARBA" id="ARBA00022723"/>
    </source>
</evidence>
<evidence type="ECO:0000256" key="6">
    <source>
        <dbReference type="ARBA" id="ARBA00023274"/>
    </source>
</evidence>
<reference evidence="8" key="1">
    <citation type="submission" date="2022-12" db="EMBL/GenBank/DDBJ databases">
        <title>Chromosome-level genome assembly of the bean flower thrips Megalurothrips usitatus.</title>
        <authorList>
            <person name="Ma L."/>
            <person name="Liu Q."/>
            <person name="Li H."/>
            <person name="Cai W."/>
        </authorList>
    </citation>
    <scope>NUCLEOTIDE SEQUENCE</scope>
    <source>
        <strain evidence="8">Cailab_2022a</strain>
    </source>
</reference>
<dbReference type="Gene3D" id="3.40.50.410">
    <property type="entry name" value="von Willebrand factor, type A domain"/>
    <property type="match status" value="1"/>
</dbReference>
<keyword evidence="4" id="KW-0479">Metal-binding</keyword>
<keyword evidence="3" id="KW-0963">Cytoplasm</keyword>
<dbReference type="PANTHER" id="PTHR14202">
    <property type="entry name" value="60 KDA RIBONUCLEOPROTEIN SSA/RO"/>
    <property type="match status" value="1"/>
</dbReference>